<evidence type="ECO:0000259" key="5">
    <source>
        <dbReference type="SMART" id="SM00872"/>
    </source>
</evidence>
<dbReference type="PANTHER" id="PTHR46017:SF1">
    <property type="entry name" value="ALPHA-MANNOSIDASE 2C1"/>
    <property type="match status" value="1"/>
</dbReference>
<dbReference type="Pfam" id="PF17677">
    <property type="entry name" value="Glyco_hydro38C2"/>
    <property type="match status" value="1"/>
</dbReference>
<dbReference type="FunFam" id="3.20.110.10:FF:000002">
    <property type="entry name" value="alpha-mannosidase 2C1 isoform X1"/>
    <property type="match status" value="1"/>
</dbReference>
<dbReference type="FunFam" id="2.70.98.30:FF:000010">
    <property type="entry name" value="Cytosolic alpha-mannosidase"/>
    <property type="match status" value="1"/>
</dbReference>
<gene>
    <name evidence="6" type="ORF">B5E41_23715</name>
</gene>
<feature type="domain" description="Glycoside hydrolase family 38 central" evidence="5">
    <location>
        <begin position="515"/>
        <end position="591"/>
    </location>
</feature>
<dbReference type="SMART" id="SM00872">
    <property type="entry name" value="Alpha-mann_mid"/>
    <property type="match status" value="1"/>
</dbReference>
<dbReference type="InterPro" id="IPR011013">
    <property type="entry name" value="Gal_mutarotase_sf_dom"/>
</dbReference>
<keyword evidence="4" id="KW-0326">Glycosidase</keyword>
<evidence type="ECO:0000313" key="6">
    <source>
        <dbReference type="EMBL" id="OWO92252.1"/>
    </source>
</evidence>
<dbReference type="Gene3D" id="2.70.98.30">
    <property type="entry name" value="Golgi alpha-mannosidase II, domain 4"/>
    <property type="match status" value="1"/>
</dbReference>
<evidence type="ECO:0000256" key="1">
    <source>
        <dbReference type="ARBA" id="ARBA00009792"/>
    </source>
</evidence>
<dbReference type="InterPro" id="IPR037094">
    <property type="entry name" value="Glyco_hydro_38_cen_sf"/>
</dbReference>
<dbReference type="Pfam" id="PF09261">
    <property type="entry name" value="Alpha-mann_mid"/>
    <property type="match status" value="1"/>
</dbReference>
<organism evidence="6 7">
    <name type="scientific">Rhizobium esperanzae</name>
    <dbReference type="NCBI Taxonomy" id="1967781"/>
    <lineage>
        <taxon>Bacteria</taxon>
        <taxon>Pseudomonadati</taxon>
        <taxon>Pseudomonadota</taxon>
        <taxon>Alphaproteobacteria</taxon>
        <taxon>Hyphomicrobiales</taxon>
        <taxon>Rhizobiaceae</taxon>
        <taxon>Rhizobium/Agrobacterium group</taxon>
        <taxon>Rhizobium</taxon>
    </lineage>
</organism>
<dbReference type="GO" id="GO:0030246">
    <property type="term" value="F:carbohydrate binding"/>
    <property type="evidence" value="ECO:0007669"/>
    <property type="project" value="InterPro"/>
</dbReference>
<accession>A0A246DPS6</accession>
<dbReference type="InterPro" id="IPR028995">
    <property type="entry name" value="Glyco_hydro_57/38_cen_sf"/>
</dbReference>
<keyword evidence="2" id="KW-0479">Metal-binding</keyword>
<dbReference type="EMBL" id="MXPU01000018">
    <property type="protein sequence ID" value="OWO92252.1"/>
    <property type="molecule type" value="Genomic_DNA"/>
</dbReference>
<dbReference type="InterPro" id="IPR011682">
    <property type="entry name" value="Glyco_hydro_38_C"/>
</dbReference>
<dbReference type="InterPro" id="IPR027291">
    <property type="entry name" value="Glyco_hydro_38_N_sf"/>
</dbReference>
<comment type="similarity">
    <text evidence="1">Belongs to the glycosyl hydrolase 38 family.</text>
</comment>
<proteinExistence type="inferred from homology"/>
<dbReference type="SUPFAM" id="SSF88688">
    <property type="entry name" value="Families 57/38 glycoside transferase middle domain"/>
    <property type="match status" value="1"/>
</dbReference>
<evidence type="ECO:0000256" key="4">
    <source>
        <dbReference type="ARBA" id="ARBA00023295"/>
    </source>
</evidence>
<dbReference type="InterPro" id="IPR041147">
    <property type="entry name" value="GH38_C"/>
</dbReference>
<dbReference type="GO" id="GO:0006013">
    <property type="term" value="P:mannose metabolic process"/>
    <property type="evidence" value="ECO:0007669"/>
    <property type="project" value="InterPro"/>
</dbReference>
<dbReference type="InterPro" id="IPR000602">
    <property type="entry name" value="Glyco_hydro_38_N"/>
</dbReference>
<dbReference type="PANTHER" id="PTHR46017">
    <property type="entry name" value="ALPHA-MANNOSIDASE 2C1"/>
    <property type="match status" value="1"/>
</dbReference>
<dbReference type="Gene3D" id="3.20.110.10">
    <property type="entry name" value="Glycoside hydrolase 38, N terminal domain"/>
    <property type="match status" value="1"/>
</dbReference>
<name>A0A246DPS6_9HYPH</name>
<keyword evidence="3" id="KW-0378">Hydrolase</keyword>
<dbReference type="SUPFAM" id="SSF74650">
    <property type="entry name" value="Galactose mutarotase-like"/>
    <property type="match status" value="1"/>
</dbReference>
<dbReference type="GO" id="GO:0004559">
    <property type="term" value="F:alpha-mannosidase activity"/>
    <property type="evidence" value="ECO:0007669"/>
    <property type="project" value="InterPro"/>
</dbReference>
<dbReference type="Gene3D" id="2.60.40.2220">
    <property type="match status" value="1"/>
</dbReference>
<dbReference type="RefSeq" id="WP_088396315.1">
    <property type="nucleotide sequence ID" value="NZ_MXPU01000018.1"/>
</dbReference>
<dbReference type="GO" id="GO:0046872">
    <property type="term" value="F:metal ion binding"/>
    <property type="evidence" value="ECO:0007669"/>
    <property type="project" value="UniProtKB-KW"/>
</dbReference>
<dbReference type="CDD" id="cd10789">
    <property type="entry name" value="GH38N_AMII_ER_cytosolic"/>
    <property type="match status" value="1"/>
</dbReference>
<dbReference type="InterPro" id="IPR011330">
    <property type="entry name" value="Glyco_hydro/deAcase_b/a-brl"/>
</dbReference>
<dbReference type="GO" id="GO:0009313">
    <property type="term" value="P:oligosaccharide catabolic process"/>
    <property type="evidence" value="ECO:0007669"/>
    <property type="project" value="TreeGrafter"/>
</dbReference>
<reference evidence="6 7" key="1">
    <citation type="submission" date="2017-03" db="EMBL/GenBank/DDBJ databases">
        <title>Genome of strain Rhizobium sp. CNPSo 668.</title>
        <authorList>
            <person name="Ribeiro R."/>
        </authorList>
    </citation>
    <scope>NUCLEOTIDE SEQUENCE [LARGE SCALE GENOMIC DNA]</scope>
    <source>
        <strain evidence="6 7">CNPSo 668</strain>
    </source>
</reference>
<evidence type="ECO:0000256" key="2">
    <source>
        <dbReference type="ARBA" id="ARBA00022723"/>
    </source>
</evidence>
<evidence type="ECO:0000313" key="7">
    <source>
        <dbReference type="Proteomes" id="UP000197269"/>
    </source>
</evidence>
<dbReference type="AlphaFoldDB" id="A0A246DPS6"/>
<protein>
    <submittedName>
        <fullName evidence="6">Alpha-mannosidase</fullName>
    </submittedName>
</protein>
<dbReference type="Gene3D" id="1.20.1270.50">
    <property type="entry name" value="Glycoside hydrolase family 38, central domain"/>
    <property type="match status" value="1"/>
</dbReference>
<dbReference type="Proteomes" id="UP000197269">
    <property type="component" value="Unassembled WGS sequence"/>
</dbReference>
<evidence type="ECO:0000256" key="3">
    <source>
        <dbReference type="ARBA" id="ARBA00022801"/>
    </source>
</evidence>
<dbReference type="SUPFAM" id="SSF88713">
    <property type="entry name" value="Glycoside hydrolase/deacetylase"/>
    <property type="match status" value="1"/>
</dbReference>
<dbReference type="Pfam" id="PF01074">
    <property type="entry name" value="Glyco_hydro_38N"/>
    <property type="match status" value="1"/>
</dbReference>
<sequence>MPLTIAQRLDSLKVRIAELAHWRDRHSSTIDGWTFEGEPIAHHQHWPHRDGVVNFAASAEAPANWRLEDIRLQLDLGGESLITLSYPDGQSETFGLDPYHQEFPVKGRRFSIATESVARFPFGEPNRAPRLNKARLIWLDGPVHRLHLLLKQIAEAIGALGEHEVVPHLLGAAEQALRSLDWPSDTAAYISRTSGAVMQQKIWELPELVSDPAGLSDEQSASAASAFETLTVRLKELQKRFPPNGELVLTGHAHIDLAWLWPYRETRRKMRRTFNTALSLMERSEDFRFNQSTAHYYAQMEEEDPELLERIKKKVAEGKWETVGGMWVEPDTNMPTGESLARQVLYGQRYFEKTFGARHTVCWLPDCFGFSGALPQILRQGGIDSFFTIKVNWSETNHIPSDLFWWKGLDGSQVLTHTFDNPMQGYNGFVQPDCYLPTWKNFRGKTQHHASLLAVGYGDGGGGVTPEMVEREVQLRDFPAIPQARWGTVKGFYEQAHRSASEKKLPVWDGEIYLELHRATLTTQSGVKRKHRQAERALITAETLASLAHMLGAEKPKSLEADWRVVLKNEFHDILPGSSIREVYQDAEQELGGVIDHAKAEQAKALQALSANLPKGGVTDALIVVNPSLAPRPVSATLAGGTTLSAAEIVAPLSVAVFDRQALTPAGGLKAGTDRLENDHLSVVIGKDGAVASLIHKASGREAVDGSANQLWIYPADKPRNWDAWDVDADYAEKGVRLEAPESISLVESGPHRAAIRVVHRYRHSSVTQTYVLTANSKRLDIETTIDWHDRRTLLRTLNPVDVKARKATFECAFGVVERATHTNTSWEQAMFEAAAHRFVDLSEPGFGVALLNNAKYGHSARGNVIGMSLVRGPIYPDPLADEGEQSFTYALMPHEGAWHDGGVLDEALDLNQPLVTAEASGLLAGTFAPLAVDGIPVAFSGLKPAEEGEGLILRLYEPAGRRGRLSIGLPSGWSASQPLNILEEPMERKGPADIMPFEIRTWRLHRA</sequence>
<dbReference type="FunFam" id="1.20.1270.50:FF:000004">
    <property type="entry name" value="alpha-mannosidase 2C1 isoform X1"/>
    <property type="match status" value="1"/>
</dbReference>
<dbReference type="Pfam" id="PF07748">
    <property type="entry name" value="Glyco_hydro_38C"/>
    <property type="match status" value="1"/>
</dbReference>
<dbReference type="InterPro" id="IPR015341">
    <property type="entry name" value="Glyco_hydro_38_cen"/>
</dbReference>
<comment type="caution">
    <text evidence="6">The sequence shown here is derived from an EMBL/GenBank/DDBJ whole genome shotgun (WGS) entry which is preliminary data.</text>
</comment>